<dbReference type="InterPro" id="IPR051055">
    <property type="entry name" value="PIF1_helicase"/>
</dbReference>
<sequence length="199" mass="22173">MTIHKCQGLSLDCAIIDLSDEIFADGMAFVALSCVWTLSGVHLVAFDPKSIKVLSKSLIELNRLRDLYRTDLPQYIIPQKVPTKHKMTCSLDIVPPLSKKIVQNLLVHASNVPIKPVKRSHSPPCQNVRNKHQKLSTNIASDNESTDDDCLVDETKSAPPQSRSRPTTNWPNIIYNPGGVTWQRETCQTLGLQFIASNT</sequence>
<evidence type="ECO:0000256" key="1">
    <source>
        <dbReference type="SAM" id="MobiDB-lite"/>
    </source>
</evidence>
<accession>A0A1X7SJ33</accession>
<protein>
    <submittedName>
        <fullName evidence="2">ATP-dependent DNA helicase</fullName>
    </submittedName>
</protein>
<evidence type="ECO:0000313" key="2">
    <source>
        <dbReference type="EnsemblMetazoa" id="Aqu2.1.02075_001"/>
    </source>
</evidence>
<reference evidence="2" key="1">
    <citation type="submission" date="2017-05" db="UniProtKB">
        <authorList>
            <consortium name="EnsemblMetazoa"/>
        </authorList>
    </citation>
    <scope>IDENTIFICATION</scope>
</reference>
<dbReference type="AlphaFoldDB" id="A0A1X7SJ33"/>
<feature type="region of interest" description="Disordered" evidence="1">
    <location>
        <begin position="117"/>
        <end position="171"/>
    </location>
</feature>
<dbReference type="eggNOG" id="ENOG502T2JI">
    <property type="taxonomic scope" value="Eukaryota"/>
</dbReference>
<organism evidence="2">
    <name type="scientific">Amphimedon queenslandica</name>
    <name type="common">Sponge</name>
    <dbReference type="NCBI Taxonomy" id="400682"/>
    <lineage>
        <taxon>Eukaryota</taxon>
        <taxon>Metazoa</taxon>
        <taxon>Porifera</taxon>
        <taxon>Demospongiae</taxon>
        <taxon>Heteroscleromorpha</taxon>
        <taxon>Haplosclerida</taxon>
        <taxon>Niphatidae</taxon>
        <taxon>Amphimedon</taxon>
    </lineage>
</organism>
<proteinExistence type="predicted"/>
<dbReference type="PANTHER" id="PTHR47642">
    <property type="entry name" value="ATP-DEPENDENT DNA HELICASE"/>
    <property type="match status" value="1"/>
</dbReference>
<feature type="compositionally biased region" description="Polar residues" evidence="1">
    <location>
        <begin position="158"/>
        <end position="171"/>
    </location>
</feature>
<dbReference type="InParanoid" id="A0A1X7SJ33"/>
<name>A0A1X7SJ33_AMPQE</name>
<dbReference type="EnsemblMetazoa" id="Aqu2.1.02075_001">
    <property type="protein sequence ID" value="Aqu2.1.02075_001"/>
    <property type="gene ID" value="Aqu2.1.02075"/>
</dbReference>
<dbReference type="CDD" id="cd18809">
    <property type="entry name" value="SF1_C_RecD"/>
    <property type="match status" value="1"/>
</dbReference>